<organism evidence="2 3">
    <name type="scientific">Planifilum fulgidum</name>
    <dbReference type="NCBI Taxonomy" id="201973"/>
    <lineage>
        <taxon>Bacteria</taxon>
        <taxon>Bacillati</taxon>
        <taxon>Bacillota</taxon>
        <taxon>Bacilli</taxon>
        <taxon>Bacillales</taxon>
        <taxon>Thermoactinomycetaceae</taxon>
        <taxon>Planifilum</taxon>
    </lineage>
</organism>
<keyword evidence="3" id="KW-1185">Reference proteome</keyword>
<protein>
    <submittedName>
        <fullName evidence="2">Helix-turn-helix domain-containing protein</fullName>
    </submittedName>
</protein>
<evidence type="ECO:0000313" key="2">
    <source>
        <dbReference type="EMBL" id="SFF98066.1"/>
    </source>
</evidence>
<proteinExistence type="predicted"/>
<feature type="region of interest" description="Disordered" evidence="1">
    <location>
        <begin position="51"/>
        <end position="104"/>
    </location>
</feature>
<feature type="compositionally biased region" description="Basic and acidic residues" evidence="1">
    <location>
        <begin position="57"/>
        <end position="73"/>
    </location>
</feature>
<dbReference type="STRING" id="201973.SAMN04488025_11112"/>
<name>A0A1I2N993_9BACL</name>
<accession>A0A1I2N993</accession>
<evidence type="ECO:0000313" key="3">
    <source>
        <dbReference type="Proteomes" id="UP000198661"/>
    </source>
</evidence>
<dbReference type="AlphaFoldDB" id="A0A1I2N993"/>
<dbReference type="Proteomes" id="UP000198661">
    <property type="component" value="Unassembled WGS sequence"/>
</dbReference>
<reference evidence="3" key="1">
    <citation type="submission" date="2016-10" db="EMBL/GenBank/DDBJ databases">
        <authorList>
            <person name="Varghese N."/>
            <person name="Submissions S."/>
        </authorList>
    </citation>
    <scope>NUCLEOTIDE SEQUENCE [LARGE SCALE GENOMIC DNA]</scope>
    <source>
        <strain evidence="3">DSM 44945</strain>
    </source>
</reference>
<dbReference type="EMBL" id="FOOK01000011">
    <property type="protein sequence ID" value="SFF98066.1"/>
    <property type="molecule type" value="Genomic_DNA"/>
</dbReference>
<sequence length="289" mass="33496">MASSPEKDPNGASDRAEMFYTLEEVSQAMKVSIENLKRRLSEGAIRGVQKGGQWMIPREEMEKLGDEPGKDPDPEPFQGGVKESTALTVLSADQEEKEEKKEEPWRKRARELFSDWLSGFRNAKWNGKLDEKVKEWIGRFFHIVERLRKKEVEEEGVRQQVSLKLGLMTGRKEMTCDFCLVTDHFYPGALFADVYVDGELKWVMCPNCLWYCREQSNGSLEKNVRARFHQLAHRLEQEARRARRLASTEDFRVPGRHEWEAWETASYALKEVASSQAFHGEFKTDENGE</sequence>
<gene>
    <name evidence="2" type="ORF">SAMN04488025_11112</name>
</gene>
<evidence type="ECO:0000256" key="1">
    <source>
        <dbReference type="SAM" id="MobiDB-lite"/>
    </source>
</evidence>